<reference evidence="1 2" key="2">
    <citation type="journal article" date="2019" name="G3 (Bethesda)">
        <title>Hybrid Assembly of the Genome of the Entomopathogenic Nematode Steinernema carpocapsae Identifies the X-Chromosome.</title>
        <authorList>
            <person name="Serra L."/>
            <person name="Macchietto M."/>
            <person name="Macias-Munoz A."/>
            <person name="McGill C.J."/>
            <person name="Rodriguez I.M."/>
            <person name="Rodriguez B."/>
            <person name="Murad R."/>
            <person name="Mortazavi A."/>
        </authorList>
    </citation>
    <scope>NUCLEOTIDE SEQUENCE [LARGE SCALE GENOMIC DNA]</scope>
    <source>
        <strain evidence="1 2">ALL</strain>
    </source>
</reference>
<name>A0A4U8UJN7_STECR</name>
<protein>
    <submittedName>
        <fullName evidence="1">Uncharacterized protein</fullName>
    </submittedName>
</protein>
<gene>
    <name evidence="1" type="ORF">L596_000742</name>
</gene>
<comment type="caution">
    <text evidence="1">The sequence shown here is derived from an EMBL/GenBank/DDBJ whole genome shotgun (WGS) entry which is preliminary data.</text>
</comment>
<dbReference type="Proteomes" id="UP000298663">
    <property type="component" value="Unassembled WGS sequence"/>
</dbReference>
<sequence>MKEFDELFPDLKPETNPEAVADCYLTAGIAMQKLSDLAALFSNINMNENQDAVQQLILAVQRFQSGIEKVSQDVEERTRDCIKHDTSRTMTPKRLKKKTKKAMRWRPRSLKFSPRLLRYALMSPICNVDPNNIHLGPEMNDITPAQDTGLNQEDEEVATEMLAQEDMNF</sequence>
<accession>A0A4U8UJN7</accession>
<dbReference type="EMBL" id="AZBU02000001">
    <property type="protein sequence ID" value="TMS32956.1"/>
    <property type="molecule type" value="Genomic_DNA"/>
</dbReference>
<dbReference type="AlphaFoldDB" id="A0A4U8UJN7"/>
<keyword evidence="2" id="KW-1185">Reference proteome</keyword>
<evidence type="ECO:0000313" key="2">
    <source>
        <dbReference type="Proteomes" id="UP000298663"/>
    </source>
</evidence>
<evidence type="ECO:0000313" key="1">
    <source>
        <dbReference type="EMBL" id="TMS32956.1"/>
    </source>
</evidence>
<proteinExistence type="predicted"/>
<reference evidence="1 2" key="1">
    <citation type="journal article" date="2015" name="Genome Biol.">
        <title>Comparative genomics of Steinernema reveals deeply conserved gene regulatory networks.</title>
        <authorList>
            <person name="Dillman A.R."/>
            <person name="Macchietto M."/>
            <person name="Porter C.F."/>
            <person name="Rogers A."/>
            <person name="Williams B."/>
            <person name="Antoshechkin I."/>
            <person name="Lee M.M."/>
            <person name="Goodwin Z."/>
            <person name="Lu X."/>
            <person name="Lewis E.E."/>
            <person name="Goodrich-Blair H."/>
            <person name="Stock S.P."/>
            <person name="Adams B.J."/>
            <person name="Sternberg P.W."/>
            <person name="Mortazavi A."/>
        </authorList>
    </citation>
    <scope>NUCLEOTIDE SEQUENCE [LARGE SCALE GENOMIC DNA]</scope>
    <source>
        <strain evidence="1 2">ALL</strain>
    </source>
</reference>
<organism evidence="1 2">
    <name type="scientific">Steinernema carpocapsae</name>
    <name type="common">Entomopathogenic nematode</name>
    <dbReference type="NCBI Taxonomy" id="34508"/>
    <lineage>
        <taxon>Eukaryota</taxon>
        <taxon>Metazoa</taxon>
        <taxon>Ecdysozoa</taxon>
        <taxon>Nematoda</taxon>
        <taxon>Chromadorea</taxon>
        <taxon>Rhabditida</taxon>
        <taxon>Tylenchina</taxon>
        <taxon>Panagrolaimomorpha</taxon>
        <taxon>Strongyloidoidea</taxon>
        <taxon>Steinernematidae</taxon>
        <taxon>Steinernema</taxon>
    </lineage>
</organism>